<feature type="signal peptide" evidence="1">
    <location>
        <begin position="1"/>
        <end position="19"/>
    </location>
</feature>
<proteinExistence type="predicted"/>
<dbReference type="EMBL" id="JAVDRL010000003">
    <property type="protein sequence ID" value="MDR6530627.1"/>
    <property type="molecule type" value="Genomic_DNA"/>
</dbReference>
<accession>A0ABU1MWS1</accession>
<gene>
    <name evidence="2" type="ORF">J2800_001363</name>
</gene>
<protein>
    <submittedName>
        <fullName evidence="2">Uncharacterized protein YndB with AHSA1/START domain</fullName>
    </submittedName>
</protein>
<dbReference type="Gene3D" id="3.30.530.20">
    <property type="match status" value="1"/>
</dbReference>
<evidence type="ECO:0000313" key="3">
    <source>
        <dbReference type="Proteomes" id="UP001262754"/>
    </source>
</evidence>
<evidence type="ECO:0000256" key="1">
    <source>
        <dbReference type="SAM" id="SignalP"/>
    </source>
</evidence>
<dbReference type="Proteomes" id="UP001262754">
    <property type="component" value="Unassembled WGS sequence"/>
</dbReference>
<keyword evidence="3" id="KW-1185">Reference proteome</keyword>
<dbReference type="SUPFAM" id="SSF55961">
    <property type="entry name" value="Bet v1-like"/>
    <property type="match status" value="1"/>
</dbReference>
<comment type="caution">
    <text evidence="2">The sequence shown here is derived from an EMBL/GenBank/DDBJ whole genome shotgun (WGS) entry which is preliminary data.</text>
</comment>
<dbReference type="Pfam" id="PF10604">
    <property type="entry name" value="Polyketide_cyc2"/>
    <property type="match status" value="1"/>
</dbReference>
<reference evidence="2 3" key="1">
    <citation type="submission" date="2023-07" db="EMBL/GenBank/DDBJ databases">
        <title>Sorghum-associated microbial communities from plants grown in Nebraska, USA.</title>
        <authorList>
            <person name="Schachtman D."/>
        </authorList>
    </citation>
    <scope>NUCLEOTIDE SEQUENCE [LARGE SCALE GENOMIC DNA]</scope>
    <source>
        <strain evidence="2 3">DS2154</strain>
    </source>
</reference>
<dbReference type="RefSeq" id="WP_310030205.1">
    <property type="nucleotide sequence ID" value="NZ_JAVDRL010000003.1"/>
</dbReference>
<dbReference type="InterPro" id="IPR019587">
    <property type="entry name" value="Polyketide_cyclase/dehydratase"/>
</dbReference>
<organism evidence="2 3">
    <name type="scientific">Caulobacter rhizosphaerae</name>
    <dbReference type="NCBI Taxonomy" id="2010972"/>
    <lineage>
        <taxon>Bacteria</taxon>
        <taxon>Pseudomonadati</taxon>
        <taxon>Pseudomonadota</taxon>
        <taxon>Alphaproteobacteria</taxon>
        <taxon>Caulobacterales</taxon>
        <taxon>Caulobacteraceae</taxon>
        <taxon>Caulobacter</taxon>
    </lineage>
</organism>
<dbReference type="InterPro" id="IPR023393">
    <property type="entry name" value="START-like_dom_sf"/>
</dbReference>
<feature type="chain" id="PRO_5047139732" evidence="1">
    <location>
        <begin position="20"/>
        <end position="180"/>
    </location>
</feature>
<name>A0ABU1MWS1_9CAUL</name>
<sequence>MKHLLITAAALALATAALASEVRAEVVDAQPNGFQVKRTAVLSAPADKVYAALSQPSQWWNKDHTWSGSAASLSLAPMAGGCFCEKLPNGGSVMHMTVVYAQPGQGLRLSGALGPLQMSGATGHLGWSLAEKDGKTTLTQTYDVGGYMTGGLDKIAPVVDQVLGEQFDRLKIYVETGKAP</sequence>
<keyword evidence="1" id="KW-0732">Signal</keyword>
<evidence type="ECO:0000313" key="2">
    <source>
        <dbReference type="EMBL" id="MDR6530627.1"/>
    </source>
</evidence>